<dbReference type="EMBL" id="CP003382">
    <property type="protein sequence ID" value="AFZ66489.1"/>
    <property type="molecule type" value="Genomic_DNA"/>
</dbReference>
<dbReference type="Proteomes" id="UP000010467">
    <property type="component" value="Chromosome"/>
</dbReference>
<proteinExistence type="predicted"/>
<dbReference type="Pfam" id="PF13579">
    <property type="entry name" value="Glyco_trans_4_4"/>
    <property type="match status" value="1"/>
</dbReference>
<dbReference type="PATRIC" id="fig|937777.3.peg.929"/>
<dbReference type="OrthoDB" id="9808602at2"/>
<dbReference type="Pfam" id="PF13692">
    <property type="entry name" value="Glyco_trans_1_4"/>
    <property type="match status" value="1"/>
</dbReference>
<keyword evidence="2" id="KW-0808">Transferase</keyword>
<dbReference type="KEGG" id="dpd:Deipe_0921"/>
<dbReference type="Gene3D" id="3.40.50.2000">
    <property type="entry name" value="Glycogen Phosphorylase B"/>
    <property type="match status" value="2"/>
</dbReference>
<dbReference type="InterPro" id="IPR028098">
    <property type="entry name" value="Glyco_trans_4-like_N"/>
</dbReference>
<accession>K9ZZ61</accession>
<reference evidence="3" key="1">
    <citation type="submission" date="2012-03" db="EMBL/GenBank/DDBJ databases">
        <title>Complete sequence of chromosome of Deinococcus peraridilitoris DSM 19664.</title>
        <authorList>
            <person name="Lucas S."/>
            <person name="Copeland A."/>
            <person name="Lapidus A."/>
            <person name="Glavina del Rio T."/>
            <person name="Dalin E."/>
            <person name="Tice H."/>
            <person name="Bruce D."/>
            <person name="Goodwin L."/>
            <person name="Pitluck S."/>
            <person name="Peters L."/>
            <person name="Mikhailova N."/>
            <person name="Lu M."/>
            <person name="Kyrpides N."/>
            <person name="Mavromatis K."/>
            <person name="Ivanova N."/>
            <person name="Brettin T."/>
            <person name="Detter J.C."/>
            <person name="Han C."/>
            <person name="Larimer F."/>
            <person name="Land M."/>
            <person name="Hauser L."/>
            <person name="Markowitz V."/>
            <person name="Cheng J.-F."/>
            <person name="Hugenholtz P."/>
            <person name="Woyke T."/>
            <person name="Wu D."/>
            <person name="Pukall R."/>
            <person name="Steenblock K."/>
            <person name="Brambilla E."/>
            <person name="Klenk H.-P."/>
            <person name="Eisen J.A."/>
        </authorList>
    </citation>
    <scope>NUCLEOTIDE SEQUENCE [LARGE SCALE GENOMIC DNA]</scope>
    <source>
        <strain evidence="3">DSM 19664 / LMG 22246 / CIP 109416 / KR-200</strain>
    </source>
</reference>
<evidence type="ECO:0000313" key="3">
    <source>
        <dbReference type="Proteomes" id="UP000010467"/>
    </source>
</evidence>
<sequence length="416" mass="47015">MRILLVTQYFWPENFRINDLVEGLTQRGHEIMVLTGHPNYPEGTFAAGYGRGVRRETFCGARVSRVPMLARGAGGARSLALNYLSFALAASLLGPLLCRGRFDIIFVYEPSPMTVGFPAIVLRFLRRTPLVFWVQDLWPESLSATGFVTSPIILASVERMVRWIYRHCDLILVTSRAFIPSVQRVGRRYDGVAYYPQSAEVLYRPMRVEEAPDVGAELPKGFRVMFAGNLGTAQDLPTVLAAAELVRDLPDIRWILIGDGSMRSWVETEIERRGLQEQVHLVGRRPVSDMPKYFAHADALLVTLKRDPIFALTVPAKLQSYLACARPIIAALEGEGASIVREARAGLTVSPQDPVSLAQSVRKMYAMGKNEREQYGVRGRIYFLEHFERERLLDELERHFAAVQRQKRRQQGEHES</sequence>
<dbReference type="HOGENOM" id="CLU_009583_11_2_0"/>
<gene>
    <name evidence="2" type="ordered locus">Deipe_0921</name>
</gene>
<feature type="domain" description="Glycosyltransferase subfamily 4-like N-terminal" evidence="1">
    <location>
        <begin position="16"/>
        <end position="190"/>
    </location>
</feature>
<dbReference type="PANTHER" id="PTHR45947">
    <property type="entry name" value="SULFOQUINOVOSYL TRANSFERASE SQD2"/>
    <property type="match status" value="1"/>
</dbReference>
<dbReference type="SUPFAM" id="SSF53756">
    <property type="entry name" value="UDP-Glycosyltransferase/glycogen phosphorylase"/>
    <property type="match status" value="1"/>
</dbReference>
<organism evidence="2 3">
    <name type="scientific">Deinococcus peraridilitoris (strain DSM 19664 / LMG 22246 / CIP 109416 / KR-200)</name>
    <dbReference type="NCBI Taxonomy" id="937777"/>
    <lineage>
        <taxon>Bacteria</taxon>
        <taxon>Thermotogati</taxon>
        <taxon>Deinococcota</taxon>
        <taxon>Deinococci</taxon>
        <taxon>Deinococcales</taxon>
        <taxon>Deinococcaceae</taxon>
        <taxon>Deinococcus</taxon>
    </lineage>
</organism>
<dbReference type="InterPro" id="IPR050194">
    <property type="entry name" value="Glycosyltransferase_grp1"/>
</dbReference>
<keyword evidence="3" id="KW-1185">Reference proteome</keyword>
<dbReference type="eggNOG" id="COG0438">
    <property type="taxonomic scope" value="Bacteria"/>
</dbReference>
<dbReference type="AlphaFoldDB" id="K9ZZ61"/>
<dbReference type="STRING" id="937777.Deipe_0921"/>
<dbReference type="CDD" id="cd03794">
    <property type="entry name" value="GT4_WbuB-like"/>
    <property type="match status" value="1"/>
</dbReference>
<evidence type="ECO:0000259" key="1">
    <source>
        <dbReference type="Pfam" id="PF13579"/>
    </source>
</evidence>
<dbReference type="RefSeq" id="WP_015234799.1">
    <property type="nucleotide sequence ID" value="NC_019793.1"/>
</dbReference>
<protein>
    <submittedName>
        <fullName evidence="2">Glycosyltransferase</fullName>
    </submittedName>
</protein>
<dbReference type="GO" id="GO:0016758">
    <property type="term" value="F:hexosyltransferase activity"/>
    <property type="evidence" value="ECO:0007669"/>
    <property type="project" value="TreeGrafter"/>
</dbReference>
<name>K9ZZ61_DEIPD</name>
<evidence type="ECO:0000313" key="2">
    <source>
        <dbReference type="EMBL" id="AFZ66489.1"/>
    </source>
</evidence>
<dbReference type="PANTHER" id="PTHR45947:SF3">
    <property type="entry name" value="SULFOQUINOVOSYL TRANSFERASE SQD2"/>
    <property type="match status" value="1"/>
</dbReference>